<dbReference type="Pfam" id="PF10282">
    <property type="entry name" value="Lactonase"/>
    <property type="match status" value="1"/>
</dbReference>
<evidence type="ECO:0000256" key="2">
    <source>
        <dbReference type="ARBA" id="ARBA00022526"/>
    </source>
</evidence>
<keyword evidence="2" id="KW-0313">Glucose metabolism</keyword>
<dbReference type="PROSITE" id="PS51257">
    <property type="entry name" value="PROKAR_LIPOPROTEIN"/>
    <property type="match status" value="1"/>
</dbReference>
<dbReference type="InterPro" id="IPR015943">
    <property type="entry name" value="WD40/YVTN_repeat-like_dom_sf"/>
</dbReference>
<keyword evidence="2" id="KW-0119">Carbohydrate metabolism</keyword>
<evidence type="ECO:0000313" key="4">
    <source>
        <dbReference type="Proteomes" id="UP000540989"/>
    </source>
</evidence>
<keyword evidence="4" id="KW-1185">Reference proteome</keyword>
<comment type="caution">
    <text evidence="3">The sequence shown here is derived from an EMBL/GenBank/DDBJ whole genome shotgun (WGS) entry which is preliminary data.</text>
</comment>
<organism evidence="3 4">
    <name type="scientific">Granulicella aggregans</name>
    <dbReference type="NCBI Taxonomy" id="474949"/>
    <lineage>
        <taxon>Bacteria</taxon>
        <taxon>Pseudomonadati</taxon>
        <taxon>Acidobacteriota</taxon>
        <taxon>Terriglobia</taxon>
        <taxon>Terriglobales</taxon>
        <taxon>Acidobacteriaceae</taxon>
        <taxon>Granulicella</taxon>
    </lineage>
</organism>
<dbReference type="PANTHER" id="PTHR30344">
    <property type="entry name" value="6-PHOSPHOGLUCONOLACTONASE-RELATED"/>
    <property type="match status" value="1"/>
</dbReference>
<dbReference type="Gene3D" id="2.130.10.10">
    <property type="entry name" value="YVTN repeat-like/Quinoprotein amine dehydrogenase"/>
    <property type="match status" value="3"/>
</dbReference>
<gene>
    <name evidence="3" type="ORF">HDF16_000428</name>
</gene>
<keyword evidence="3" id="KW-0413">Isomerase</keyword>
<dbReference type="SUPFAM" id="SSF75011">
    <property type="entry name" value="3-carboxy-cis,cis-mucoante lactonizing enzyme"/>
    <property type="match status" value="1"/>
</dbReference>
<proteinExistence type="inferred from homology"/>
<reference evidence="3 4" key="1">
    <citation type="submission" date="2020-08" db="EMBL/GenBank/DDBJ databases">
        <title>Genomic Encyclopedia of Type Strains, Phase IV (KMG-V): Genome sequencing to study the core and pangenomes of soil and plant-associated prokaryotes.</title>
        <authorList>
            <person name="Whitman W."/>
        </authorList>
    </citation>
    <scope>NUCLEOTIDE SEQUENCE [LARGE SCALE GENOMIC DNA]</scope>
    <source>
        <strain evidence="3 4">M8UP14</strain>
    </source>
</reference>
<dbReference type="GO" id="GO:0017057">
    <property type="term" value="F:6-phosphogluconolactonase activity"/>
    <property type="evidence" value="ECO:0007669"/>
    <property type="project" value="TreeGrafter"/>
</dbReference>
<comment type="similarity">
    <text evidence="1">Belongs to the cycloisomerase 2 family.</text>
</comment>
<sequence>MSSKASFLRMYGALAVLAGLACMTGCSGFFPPLSSGSGSGSGTTTGNFVYVASSFTSTSSGTSSVYSITGFAIGSAALTAISGATESLLFAPQTLAVTPTNSYLYVAGSGVIYGYAINATTGALTQVLTATSGQALANANMVSMVVSPDGKWLLGLDVNQSAVVIDEFGIDTSTGLLTLEAGATQALTSGATIVASNLAISPKGDYLAASLGTGGLVDFTFATGTGLVTPAGQLTALTSSSADQAAVFDSTSSTLYVAVSGTNAGVYPYTIGSGGALTQVSGAPFSLGTGDTIPGPASILIDKTGKYLYVGNRTAGSISGFSIATGGVLTALSGSPYVAGTTVTALGYDSTGDYLLSTASGGSPDLEMFSFDATTAGKLDTSTTASTGDPTEPAGAVAIALTH</sequence>
<dbReference type="GO" id="GO:0006006">
    <property type="term" value="P:glucose metabolic process"/>
    <property type="evidence" value="ECO:0007669"/>
    <property type="project" value="UniProtKB-KW"/>
</dbReference>
<dbReference type="PANTHER" id="PTHR30344:SF1">
    <property type="entry name" value="6-PHOSPHOGLUCONOLACTONASE"/>
    <property type="match status" value="1"/>
</dbReference>
<protein>
    <submittedName>
        <fullName evidence="3">6-phosphogluconolactonase (Cycloisomerase 2 family)</fullName>
    </submittedName>
</protein>
<dbReference type="InterPro" id="IPR050282">
    <property type="entry name" value="Cycloisomerase_2"/>
</dbReference>
<name>A0A7W8E231_9BACT</name>
<evidence type="ECO:0000313" key="3">
    <source>
        <dbReference type="EMBL" id="MBB5055759.1"/>
    </source>
</evidence>
<evidence type="ECO:0000256" key="1">
    <source>
        <dbReference type="ARBA" id="ARBA00005564"/>
    </source>
</evidence>
<dbReference type="GO" id="GO:0016853">
    <property type="term" value="F:isomerase activity"/>
    <property type="evidence" value="ECO:0007669"/>
    <property type="project" value="UniProtKB-KW"/>
</dbReference>
<dbReference type="EMBL" id="JACHIP010000001">
    <property type="protein sequence ID" value="MBB5055759.1"/>
    <property type="molecule type" value="Genomic_DNA"/>
</dbReference>
<accession>A0A7W8E231</accession>
<dbReference type="InterPro" id="IPR019405">
    <property type="entry name" value="Lactonase_7-beta_prop"/>
</dbReference>
<dbReference type="AlphaFoldDB" id="A0A7W8E231"/>
<dbReference type="Proteomes" id="UP000540989">
    <property type="component" value="Unassembled WGS sequence"/>
</dbReference>